<dbReference type="PANTHER" id="PTHR11042:SF138">
    <property type="entry name" value="SERINE_THREONINE-PROTEIN KINASE IKS1-RELATED"/>
    <property type="match status" value="1"/>
</dbReference>
<dbReference type="Gene3D" id="3.30.200.20">
    <property type="entry name" value="Phosphorylase Kinase, domain 1"/>
    <property type="match status" value="1"/>
</dbReference>
<name>A0A9W8LS88_9FUNG</name>
<dbReference type="InterPro" id="IPR001245">
    <property type="entry name" value="Ser-Thr/Tyr_kinase_cat_dom"/>
</dbReference>
<protein>
    <recommendedName>
        <fullName evidence="1">non-specific serine/threonine protein kinase</fullName>
        <ecNumber evidence="1">2.7.11.1</ecNumber>
    </recommendedName>
</protein>
<feature type="compositionally biased region" description="Polar residues" evidence="10">
    <location>
        <begin position="1"/>
        <end position="10"/>
    </location>
</feature>
<reference evidence="12" key="1">
    <citation type="submission" date="2022-07" db="EMBL/GenBank/DDBJ databases">
        <title>Phylogenomic reconstructions and comparative analyses of Kickxellomycotina fungi.</title>
        <authorList>
            <person name="Reynolds N.K."/>
            <person name="Stajich J.E."/>
            <person name="Barry K."/>
            <person name="Grigoriev I.V."/>
            <person name="Crous P."/>
            <person name="Smith M.E."/>
        </authorList>
    </citation>
    <scope>NUCLEOTIDE SEQUENCE</scope>
    <source>
        <strain evidence="12">NRRL 1565</strain>
    </source>
</reference>
<dbReference type="Gene3D" id="1.10.510.10">
    <property type="entry name" value="Transferase(Phosphotransferase) domain 1"/>
    <property type="match status" value="1"/>
</dbReference>
<evidence type="ECO:0000256" key="4">
    <source>
        <dbReference type="ARBA" id="ARBA00022741"/>
    </source>
</evidence>
<evidence type="ECO:0000256" key="7">
    <source>
        <dbReference type="ARBA" id="ARBA00037982"/>
    </source>
</evidence>
<dbReference type="InterPro" id="IPR008271">
    <property type="entry name" value="Ser/Thr_kinase_AS"/>
</dbReference>
<feature type="region of interest" description="Disordered" evidence="10">
    <location>
        <begin position="598"/>
        <end position="618"/>
    </location>
</feature>
<dbReference type="InterPro" id="IPR050339">
    <property type="entry name" value="CC_SR_Kinase"/>
</dbReference>
<dbReference type="Proteomes" id="UP001140094">
    <property type="component" value="Unassembled WGS sequence"/>
</dbReference>
<feature type="compositionally biased region" description="Polar residues" evidence="10">
    <location>
        <begin position="179"/>
        <end position="188"/>
    </location>
</feature>
<keyword evidence="13" id="KW-1185">Reference proteome</keyword>
<dbReference type="Pfam" id="PF07714">
    <property type="entry name" value="PK_Tyr_Ser-Thr"/>
    <property type="match status" value="1"/>
</dbReference>
<comment type="catalytic activity">
    <reaction evidence="8">
        <text>L-threonyl-[protein] + ATP = O-phospho-L-threonyl-[protein] + ADP + H(+)</text>
        <dbReference type="Rhea" id="RHEA:46608"/>
        <dbReference type="Rhea" id="RHEA-COMP:11060"/>
        <dbReference type="Rhea" id="RHEA-COMP:11605"/>
        <dbReference type="ChEBI" id="CHEBI:15378"/>
        <dbReference type="ChEBI" id="CHEBI:30013"/>
        <dbReference type="ChEBI" id="CHEBI:30616"/>
        <dbReference type="ChEBI" id="CHEBI:61977"/>
        <dbReference type="ChEBI" id="CHEBI:456216"/>
        <dbReference type="EC" id="2.7.11.1"/>
    </reaction>
</comment>
<feature type="domain" description="Protein kinase" evidence="11">
    <location>
        <begin position="237"/>
        <end position="579"/>
    </location>
</feature>
<proteinExistence type="inferred from homology"/>
<evidence type="ECO:0000259" key="11">
    <source>
        <dbReference type="PROSITE" id="PS50011"/>
    </source>
</evidence>
<dbReference type="OrthoDB" id="1405469at2759"/>
<evidence type="ECO:0000256" key="9">
    <source>
        <dbReference type="ARBA" id="ARBA00048679"/>
    </source>
</evidence>
<dbReference type="SUPFAM" id="SSF56112">
    <property type="entry name" value="Protein kinase-like (PK-like)"/>
    <property type="match status" value="1"/>
</dbReference>
<comment type="caution">
    <text evidence="12">The sequence shown here is derived from an EMBL/GenBank/DDBJ whole genome shotgun (WGS) entry which is preliminary data.</text>
</comment>
<keyword evidence="5 12" id="KW-0418">Kinase</keyword>
<dbReference type="GO" id="GO:0005634">
    <property type="term" value="C:nucleus"/>
    <property type="evidence" value="ECO:0007669"/>
    <property type="project" value="TreeGrafter"/>
</dbReference>
<dbReference type="GO" id="GO:0005737">
    <property type="term" value="C:cytoplasm"/>
    <property type="evidence" value="ECO:0007669"/>
    <property type="project" value="TreeGrafter"/>
</dbReference>
<dbReference type="InterPro" id="IPR011009">
    <property type="entry name" value="Kinase-like_dom_sf"/>
</dbReference>
<dbReference type="FunFam" id="3.30.200.20:FF:000306">
    <property type="entry name" value="IKS protein kinase"/>
    <property type="match status" value="1"/>
</dbReference>
<feature type="non-terminal residue" evidence="12">
    <location>
        <position position="1"/>
    </location>
</feature>
<evidence type="ECO:0000256" key="10">
    <source>
        <dbReference type="SAM" id="MobiDB-lite"/>
    </source>
</evidence>
<dbReference type="PROSITE" id="PS50011">
    <property type="entry name" value="PROTEIN_KINASE_DOM"/>
    <property type="match status" value="1"/>
</dbReference>
<dbReference type="PROSITE" id="PS00108">
    <property type="entry name" value="PROTEIN_KINASE_ST"/>
    <property type="match status" value="1"/>
</dbReference>
<feature type="region of interest" description="Disordered" evidence="10">
    <location>
        <begin position="164"/>
        <end position="219"/>
    </location>
</feature>
<accession>A0A9W8LS88</accession>
<dbReference type="AlphaFoldDB" id="A0A9W8LS88"/>
<evidence type="ECO:0000256" key="1">
    <source>
        <dbReference type="ARBA" id="ARBA00012513"/>
    </source>
</evidence>
<evidence type="ECO:0000256" key="6">
    <source>
        <dbReference type="ARBA" id="ARBA00022840"/>
    </source>
</evidence>
<evidence type="ECO:0000256" key="2">
    <source>
        <dbReference type="ARBA" id="ARBA00022527"/>
    </source>
</evidence>
<dbReference type="EC" id="2.7.11.1" evidence="1"/>
<evidence type="ECO:0000256" key="8">
    <source>
        <dbReference type="ARBA" id="ARBA00047899"/>
    </source>
</evidence>
<evidence type="ECO:0000313" key="12">
    <source>
        <dbReference type="EMBL" id="KAJ2799917.1"/>
    </source>
</evidence>
<dbReference type="GO" id="GO:0005524">
    <property type="term" value="F:ATP binding"/>
    <property type="evidence" value="ECO:0007669"/>
    <property type="project" value="UniProtKB-KW"/>
</dbReference>
<dbReference type="SMART" id="SM00220">
    <property type="entry name" value="S_TKc"/>
    <property type="match status" value="1"/>
</dbReference>
<dbReference type="InterPro" id="IPR000719">
    <property type="entry name" value="Prot_kinase_dom"/>
</dbReference>
<dbReference type="EMBL" id="JANBUO010001086">
    <property type="protein sequence ID" value="KAJ2799917.1"/>
    <property type="molecule type" value="Genomic_DNA"/>
</dbReference>
<feature type="region of interest" description="Disordered" evidence="10">
    <location>
        <begin position="1"/>
        <end position="23"/>
    </location>
</feature>
<evidence type="ECO:0000256" key="5">
    <source>
        <dbReference type="ARBA" id="ARBA00022777"/>
    </source>
</evidence>
<evidence type="ECO:0000313" key="13">
    <source>
        <dbReference type="Proteomes" id="UP001140094"/>
    </source>
</evidence>
<keyword evidence="2" id="KW-0723">Serine/threonine-protein kinase</keyword>
<dbReference type="GO" id="GO:0004674">
    <property type="term" value="F:protein serine/threonine kinase activity"/>
    <property type="evidence" value="ECO:0007669"/>
    <property type="project" value="UniProtKB-KW"/>
</dbReference>
<evidence type="ECO:0000256" key="3">
    <source>
        <dbReference type="ARBA" id="ARBA00022679"/>
    </source>
</evidence>
<comment type="similarity">
    <text evidence="7">Belongs to the protein kinase superfamily. Ser/Thr protein kinase family. GCN2 subfamily.</text>
</comment>
<dbReference type="PANTHER" id="PTHR11042">
    <property type="entry name" value="EUKARYOTIC TRANSLATION INITIATION FACTOR 2-ALPHA KINASE EIF2-ALPHA KINASE -RELATED"/>
    <property type="match status" value="1"/>
</dbReference>
<organism evidence="12 13">
    <name type="scientific">Coemansia guatemalensis</name>
    <dbReference type="NCBI Taxonomy" id="2761395"/>
    <lineage>
        <taxon>Eukaryota</taxon>
        <taxon>Fungi</taxon>
        <taxon>Fungi incertae sedis</taxon>
        <taxon>Zoopagomycota</taxon>
        <taxon>Kickxellomycotina</taxon>
        <taxon>Kickxellomycetes</taxon>
        <taxon>Kickxellales</taxon>
        <taxon>Kickxellaceae</taxon>
        <taxon>Coemansia</taxon>
    </lineage>
</organism>
<gene>
    <name evidence="12" type="primary">IKS1</name>
    <name evidence="12" type="ORF">H4R20_004251</name>
</gene>
<comment type="catalytic activity">
    <reaction evidence="9">
        <text>L-seryl-[protein] + ATP = O-phospho-L-seryl-[protein] + ADP + H(+)</text>
        <dbReference type="Rhea" id="RHEA:17989"/>
        <dbReference type="Rhea" id="RHEA-COMP:9863"/>
        <dbReference type="Rhea" id="RHEA-COMP:11604"/>
        <dbReference type="ChEBI" id="CHEBI:15378"/>
        <dbReference type="ChEBI" id="CHEBI:29999"/>
        <dbReference type="ChEBI" id="CHEBI:30616"/>
        <dbReference type="ChEBI" id="CHEBI:83421"/>
        <dbReference type="ChEBI" id="CHEBI:456216"/>
        <dbReference type="EC" id="2.7.11.1"/>
    </reaction>
</comment>
<keyword evidence="3" id="KW-0808">Transferase</keyword>
<keyword evidence="6" id="KW-0067">ATP-binding</keyword>
<sequence length="618" mass="69888">MPTRRQSALRSRSHGPPVSRSIAHNEPNRLTADIARTRNTQLIPYSPWRVILYRQPPGQAVLYNSDTDAVQVRSVASRTPGALYLELPTSSDLAIAPRNRTGSFEIQQYTRYICPTCLQSVSARTANAWAPQLGTQRDSGTSSGTIVDSEYFNILARSLQSRQEPLALSNDSEEHHSRQSTGYSQPRQSGGDLGLAPVVAPSSDTHTYPNADTRDEELTTEGVAESSFNQGYYERFFSEQKKLGKGLRGSVFSCQHILDGVYLGHYAVKKVAVGNNHQWLKRMLREVKLLESLRHPNVVEYKHSWLEMHQLTSFGPQIPCLFILMEYANGGNLQEYMEPKANKTESSGPSLSLKERILRMRRQSSASRDVAAADNGNSLDAQTDGRRILSIEQIWSFFSDICNGLAHLHQLQIIHRDLKHMNLLLHWNDPEAKDSSGEVPRIMLTDFGECEILQHLEKRDRTGATGTMEFMAPELIMVDDSGRYLDSYSTKSDMWSLGMMLYYLCYSRLPFANIDDIDILRKDVLRFRRVDIDKAQRPAGAEAIPLELRRIMQLLLNHDETKRPDIRDIIQLVSEHKDLWYSRCHNESRFELHDSDAASTYSDTSGAVGSPLGSRISK</sequence>
<keyword evidence="4" id="KW-0547">Nucleotide-binding</keyword>